<reference evidence="11 12" key="1">
    <citation type="submission" date="2024-04" db="EMBL/GenBank/DDBJ databases">
        <title>Tritrichomonas musculus Genome.</title>
        <authorList>
            <person name="Alves-Ferreira E."/>
            <person name="Grigg M."/>
            <person name="Lorenzi H."/>
            <person name="Galac M."/>
        </authorList>
    </citation>
    <scope>NUCLEOTIDE SEQUENCE [LARGE SCALE GENOMIC DNA]</scope>
    <source>
        <strain evidence="11 12">EAF2021</strain>
    </source>
</reference>
<evidence type="ECO:0000313" key="12">
    <source>
        <dbReference type="Proteomes" id="UP001470230"/>
    </source>
</evidence>
<keyword evidence="5 9" id="KW-0507">mRNA processing</keyword>
<dbReference type="PROSITE" id="PS52002">
    <property type="entry name" value="SM"/>
    <property type="match status" value="1"/>
</dbReference>
<dbReference type="InterPro" id="IPR010920">
    <property type="entry name" value="LSM_dom_sf"/>
</dbReference>
<dbReference type="EMBL" id="JAPFFF010000003">
    <property type="protein sequence ID" value="KAK8893620.1"/>
    <property type="molecule type" value="Genomic_DNA"/>
</dbReference>
<protein>
    <recommendedName>
        <fullName evidence="9">Small nuclear ribonucleoprotein Sm D3</fullName>
        <shortName evidence="9">Sm-D3</shortName>
    </recommendedName>
    <alternativeName>
        <fullName evidence="9">snRNP core protein D3</fullName>
    </alternativeName>
</protein>
<keyword evidence="7 9" id="KW-0539">Nucleus</keyword>
<dbReference type="CDD" id="cd01721">
    <property type="entry name" value="Sm_D3"/>
    <property type="match status" value="1"/>
</dbReference>
<gene>
    <name evidence="11" type="ORF">M9Y10_022045</name>
</gene>
<feature type="domain" description="Sm" evidence="10">
    <location>
        <begin position="5"/>
        <end position="77"/>
    </location>
</feature>
<proteinExistence type="inferred from homology"/>
<dbReference type="Proteomes" id="UP001470230">
    <property type="component" value="Unassembled WGS sequence"/>
</dbReference>
<evidence type="ECO:0000256" key="7">
    <source>
        <dbReference type="ARBA" id="ARBA00023242"/>
    </source>
</evidence>
<evidence type="ECO:0000259" key="10">
    <source>
        <dbReference type="PROSITE" id="PS52002"/>
    </source>
</evidence>
<keyword evidence="4" id="KW-0963">Cytoplasm</keyword>
<dbReference type="SUPFAM" id="SSF50182">
    <property type="entry name" value="Sm-like ribonucleoproteins"/>
    <property type="match status" value="1"/>
</dbReference>
<comment type="subcellular location">
    <subcellularLocation>
        <location evidence="2">Cytoplasm</location>
        <location evidence="2">Cytosol</location>
    </subcellularLocation>
    <subcellularLocation>
        <location evidence="1 9">Nucleus</location>
    </subcellularLocation>
</comment>
<evidence type="ECO:0000256" key="4">
    <source>
        <dbReference type="ARBA" id="ARBA00022490"/>
    </source>
</evidence>
<comment type="similarity">
    <text evidence="3 9">Belongs to the snRNP core protein family.</text>
</comment>
<evidence type="ECO:0000256" key="1">
    <source>
        <dbReference type="ARBA" id="ARBA00004123"/>
    </source>
</evidence>
<evidence type="ECO:0000256" key="3">
    <source>
        <dbReference type="ARBA" id="ARBA00008146"/>
    </source>
</evidence>
<sequence length="113" mass="12807">MSLGIPIKLLHEVIGFDIKVELISGDTFHGQLKLVEDNMNCWLNNVSHTYPNGHQVKSDTAYLRGSNILFFSVPDMFSNAKIFKTGEVTPKPVKKLSKLKRTFTTVTIRKQSR</sequence>
<dbReference type="SMART" id="SM00651">
    <property type="entry name" value="Sm"/>
    <property type="match status" value="1"/>
</dbReference>
<dbReference type="InterPro" id="IPR027141">
    <property type="entry name" value="LSm4/Sm_D1/D3"/>
</dbReference>
<evidence type="ECO:0000256" key="8">
    <source>
        <dbReference type="ARBA" id="ARBA00023274"/>
    </source>
</evidence>
<keyword evidence="8 9" id="KW-0687">Ribonucleoprotein</keyword>
<accession>A0ABR2KR73</accession>
<dbReference type="InterPro" id="IPR001163">
    <property type="entry name" value="Sm_dom_euk/arc"/>
</dbReference>
<dbReference type="Gene3D" id="2.30.30.100">
    <property type="match status" value="1"/>
</dbReference>
<dbReference type="PANTHER" id="PTHR23338">
    <property type="entry name" value="SMALL NUCLEAR RIBONUCLEOPROTEIN SM"/>
    <property type="match status" value="1"/>
</dbReference>
<organism evidence="11 12">
    <name type="scientific">Tritrichomonas musculus</name>
    <dbReference type="NCBI Taxonomy" id="1915356"/>
    <lineage>
        <taxon>Eukaryota</taxon>
        <taxon>Metamonada</taxon>
        <taxon>Parabasalia</taxon>
        <taxon>Tritrichomonadida</taxon>
        <taxon>Tritrichomonadidae</taxon>
        <taxon>Tritrichomonas</taxon>
    </lineage>
</organism>
<name>A0ABR2KR73_9EUKA</name>
<evidence type="ECO:0000313" key="11">
    <source>
        <dbReference type="EMBL" id="KAK8893620.1"/>
    </source>
</evidence>
<evidence type="ECO:0000256" key="6">
    <source>
        <dbReference type="ARBA" id="ARBA00023187"/>
    </source>
</evidence>
<evidence type="ECO:0000256" key="9">
    <source>
        <dbReference type="RuleBase" id="RU365050"/>
    </source>
</evidence>
<dbReference type="GO" id="GO:1990904">
    <property type="term" value="C:ribonucleoprotein complex"/>
    <property type="evidence" value="ECO:0007669"/>
    <property type="project" value="UniProtKB-KW"/>
</dbReference>
<evidence type="ECO:0000256" key="5">
    <source>
        <dbReference type="ARBA" id="ARBA00022664"/>
    </source>
</evidence>
<comment type="caution">
    <text evidence="11">The sequence shown here is derived from an EMBL/GenBank/DDBJ whole genome shotgun (WGS) entry which is preliminary data.</text>
</comment>
<evidence type="ECO:0000256" key="2">
    <source>
        <dbReference type="ARBA" id="ARBA00004514"/>
    </source>
</evidence>
<keyword evidence="12" id="KW-1185">Reference proteome</keyword>
<dbReference type="InterPro" id="IPR034099">
    <property type="entry name" value="SmD3"/>
</dbReference>
<dbReference type="Pfam" id="PF01423">
    <property type="entry name" value="LSM"/>
    <property type="match status" value="1"/>
</dbReference>
<keyword evidence="6 9" id="KW-0508">mRNA splicing</keyword>
<dbReference type="InterPro" id="IPR047575">
    <property type="entry name" value="Sm"/>
</dbReference>